<evidence type="ECO:0000313" key="2">
    <source>
        <dbReference type="EMBL" id="GCL44115.1"/>
    </source>
</evidence>
<dbReference type="NCBIfam" id="NF038191">
    <property type="entry name" value="V_Cas12k"/>
    <property type="match status" value="1"/>
</dbReference>
<dbReference type="RefSeq" id="WP_236097192.1">
    <property type="nucleotide sequence ID" value="NZ_BJCF01000071.1"/>
</dbReference>
<organism evidence="2 3">
    <name type="scientific">Dolichospermum planctonicum</name>
    <dbReference type="NCBI Taxonomy" id="136072"/>
    <lineage>
        <taxon>Bacteria</taxon>
        <taxon>Bacillati</taxon>
        <taxon>Cyanobacteriota</taxon>
        <taxon>Cyanophyceae</taxon>
        <taxon>Nostocales</taxon>
        <taxon>Aphanizomenonaceae</taxon>
        <taxon>Dolichospermum</taxon>
    </lineage>
</organism>
<accession>A0A480AG22</accession>
<feature type="region of interest" description="Disordered" evidence="1">
    <location>
        <begin position="555"/>
        <end position="576"/>
    </location>
</feature>
<protein>
    <submittedName>
        <fullName evidence="2">Uncharacterized protein</fullName>
    </submittedName>
</protein>
<comment type="caution">
    <text evidence="2">The sequence shown here is derived from an EMBL/GenBank/DDBJ whole genome shotgun (WGS) entry which is preliminary data.</text>
</comment>
<name>A0A480AG22_9CYAN</name>
<proteinExistence type="predicted"/>
<evidence type="ECO:0000313" key="3">
    <source>
        <dbReference type="Proteomes" id="UP000299367"/>
    </source>
</evidence>
<evidence type="ECO:0000256" key="1">
    <source>
        <dbReference type="SAM" id="MobiDB-lite"/>
    </source>
</evidence>
<dbReference type="Proteomes" id="UP000299367">
    <property type="component" value="Unassembled WGS sequence"/>
</dbReference>
<dbReference type="InterPro" id="IPR049868">
    <property type="entry name" value="V_Cas12k"/>
</dbReference>
<sequence length="576" mass="67063">MSVITIQCRLVADESSLRQLWELMTEKNTPFINEILIQIGKHSEFETWLEKGSIPAELLKKLGNSLKTQELFTGQPGRFYTSGITLVDYLYKSWFALQKRRKNQIEGKQRWLKMLKSDQELEQESECSLEVIRTKAAELLTKFALQSDENDHQKKGKKTKKAPKYKTSSIFKILLNTYEDAEDPFTRCALAYLLKNNCQISEVDENPEEFTRNKRRKEIEIERLKDQIQSRIPKGRDLTGEEWLETLKIATFNVPQNENEAKAWQAALLRKTANVPFPVAYESNEDMTWLRNDNNRLFVRFNGLGKLTFEIYCDKRHLHYFQRFLEDQEIKRNSKNQHSSSLFTLRSGRISWLPSEEKGEHWKVNQLNFYCSLDTRMMTCEGTKEVVEEKVTKITEILTKTKQKDDLNDKQQAFITRQQSTLARINNSFPRPSKPNYQGKSSILIGVSFGLKKPVTVAVVDVVKNEVIAYRSVKQLLGENYNLLNRQRQQQQRLSHERHKAQKQNKFNSFGESELGQYVDRLLADGIIAIAQKYQASGVVLPKLSDMREQISSEIQSRAENKCPGYKEAQQKYAKE</sequence>
<reference evidence="3" key="1">
    <citation type="submission" date="2019-02" db="EMBL/GenBank/DDBJ databases">
        <title>Draft genome sequence of Dolichospermum planctonicum NIES-80.</title>
        <authorList>
            <person name="Yamaguchi H."/>
            <person name="Suzuki S."/>
            <person name="Kawachi M."/>
        </authorList>
    </citation>
    <scope>NUCLEOTIDE SEQUENCE [LARGE SCALE GENOMIC DNA]</scope>
    <source>
        <strain evidence="3">NIES-80</strain>
    </source>
</reference>
<gene>
    <name evidence="2" type="ORF">NIES80_38390</name>
</gene>
<dbReference type="AlphaFoldDB" id="A0A480AG22"/>
<dbReference type="EMBL" id="BJCF01000071">
    <property type="protein sequence ID" value="GCL44115.1"/>
    <property type="molecule type" value="Genomic_DNA"/>
</dbReference>